<organism evidence="2 3">
    <name type="scientific">Clytia hemisphaerica</name>
    <dbReference type="NCBI Taxonomy" id="252671"/>
    <lineage>
        <taxon>Eukaryota</taxon>
        <taxon>Metazoa</taxon>
        <taxon>Cnidaria</taxon>
        <taxon>Hydrozoa</taxon>
        <taxon>Hydroidolina</taxon>
        <taxon>Leptothecata</taxon>
        <taxon>Obeliida</taxon>
        <taxon>Clytiidae</taxon>
        <taxon>Clytia</taxon>
    </lineage>
</organism>
<dbReference type="EnsemblMetazoa" id="CLYHEMT003774.1">
    <property type="protein sequence ID" value="CLYHEMP003774.1"/>
    <property type="gene ID" value="CLYHEMG003774"/>
</dbReference>
<dbReference type="AlphaFoldDB" id="A0A7M5WQY5"/>
<name>A0A7M5WQY5_9CNID</name>
<keyword evidence="1" id="KW-1133">Transmembrane helix</keyword>
<evidence type="ECO:0000313" key="2">
    <source>
        <dbReference type="EnsemblMetazoa" id="CLYHEMP003774.1"/>
    </source>
</evidence>
<protein>
    <submittedName>
        <fullName evidence="2">Uncharacterized protein</fullName>
    </submittedName>
</protein>
<accession>A0A7M5WQY5</accession>
<sequence>MVELLTYIHSKDYSFPVLEAITYLTVCNLLFLLGIPIIYMAMKNYLQQLLCCSSHQSDYENINGDSFSSDLSDSFDTFDDIFNPPPETPPKEPPTFTFESKGYYYSRQAQLGSKFVLLGMMPDDEATKGKITTDVSYSFLQEKKPGIQINISNLTFLDQHDHTTTDKSMYKFKIKIVNHDSINPDEPLNTVCHLESDFIPYNDIQKHIFKIYSYDATEIFENLELKLRVYYKRTLNSERFYLGDGKLKLVHKDVNGNVVKEKMTLRKDWKRQISA</sequence>
<keyword evidence="1" id="KW-0812">Transmembrane</keyword>
<dbReference type="Proteomes" id="UP000594262">
    <property type="component" value="Unplaced"/>
</dbReference>
<evidence type="ECO:0000256" key="1">
    <source>
        <dbReference type="SAM" id="Phobius"/>
    </source>
</evidence>
<evidence type="ECO:0000313" key="3">
    <source>
        <dbReference type="Proteomes" id="UP000594262"/>
    </source>
</evidence>
<reference evidence="2" key="1">
    <citation type="submission" date="2021-01" db="UniProtKB">
        <authorList>
            <consortium name="EnsemblMetazoa"/>
        </authorList>
    </citation>
    <scope>IDENTIFICATION</scope>
</reference>
<keyword evidence="3" id="KW-1185">Reference proteome</keyword>
<feature type="transmembrane region" description="Helical" evidence="1">
    <location>
        <begin position="20"/>
        <end position="39"/>
    </location>
</feature>
<proteinExistence type="predicted"/>
<keyword evidence="1" id="KW-0472">Membrane</keyword>